<protein>
    <submittedName>
        <fullName evidence="5">O-methyltransferase</fullName>
    </submittedName>
</protein>
<evidence type="ECO:0000256" key="3">
    <source>
        <dbReference type="ARBA" id="ARBA00022691"/>
    </source>
</evidence>
<dbReference type="CDD" id="cd02440">
    <property type="entry name" value="AdoMet_MTases"/>
    <property type="match status" value="1"/>
</dbReference>
<dbReference type="InterPro" id="IPR029063">
    <property type="entry name" value="SAM-dependent_MTases_sf"/>
</dbReference>
<evidence type="ECO:0000256" key="4">
    <source>
        <dbReference type="ARBA" id="ARBA00023453"/>
    </source>
</evidence>
<dbReference type="Gene3D" id="3.40.50.150">
    <property type="entry name" value="Vaccinia Virus protein VP39"/>
    <property type="match status" value="1"/>
</dbReference>
<dbReference type="PANTHER" id="PTHR10509:SF14">
    <property type="entry name" value="CAFFEOYL-COA O-METHYLTRANSFERASE 3-RELATED"/>
    <property type="match status" value="1"/>
</dbReference>
<dbReference type="InterPro" id="IPR002935">
    <property type="entry name" value="SAM_O-MeTrfase"/>
</dbReference>
<keyword evidence="6" id="KW-1185">Reference proteome</keyword>
<proteinExistence type="inferred from homology"/>
<comment type="caution">
    <text evidence="5">The sequence shown here is derived from an EMBL/GenBank/DDBJ whole genome shotgun (WGS) entry which is preliminary data.</text>
</comment>
<dbReference type="PROSITE" id="PS51682">
    <property type="entry name" value="SAM_OMT_I"/>
    <property type="match status" value="1"/>
</dbReference>
<accession>A0AAD4L232</accession>
<evidence type="ECO:0000313" key="5">
    <source>
        <dbReference type="EMBL" id="KAH8704130.1"/>
    </source>
</evidence>
<dbReference type="RefSeq" id="XP_046077148.1">
    <property type="nucleotide sequence ID" value="XM_046215275.1"/>
</dbReference>
<evidence type="ECO:0000313" key="6">
    <source>
        <dbReference type="Proteomes" id="UP001201262"/>
    </source>
</evidence>
<dbReference type="Proteomes" id="UP001201262">
    <property type="component" value="Unassembled WGS sequence"/>
</dbReference>
<evidence type="ECO:0000256" key="2">
    <source>
        <dbReference type="ARBA" id="ARBA00022679"/>
    </source>
</evidence>
<gene>
    <name evidence="5" type="ORF">BGW36DRAFT_370656</name>
</gene>
<organism evidence="5 6">
    <name type="scientific">Talaromyces proteolyticus</name>
    <dbReference type="NCBI Taxonomy" id="1131652"/>
    <lineage>
        <taxon>Eukaryota</taxon>
        <taxon>Fungi</taxon>
        <taxon>Dikarya</taxon>
        <taxon>Ascomycota</taxon>
        <taxon>Pezizomycotina</taxon>
        <taxon>Eurotiomycetes</taxon>
        <taxon>Eurotiomycetidae</taxon>
        <taxon>Eurotiales</taxon>
        <taxon>Trichocomaceae</taxon>
        <taxon>Talaromyces</taxon>
        <taxon>Talaromyces sect. Bacilispori</taxon>
    </lineage>
</organism>
<dbReference type="GO" id="GO:0032259">
    <property type="term" value="P:methylation"/>
    <property type="evidence" value="ECO:0007669"/>
    <property type="project" value="UniProtKB-KW"/>
</dbReference>
<keyword evidence="1" id="KW-0489">Methyltransferase</keyword>
<dbReference type="Pfam" id="PF01596">
    <property type="entry name" value="Methyltransf_3"/>
    <property type="match status" value="1"/>
</dbReference>
<keyword evidence="3" id="KW-0949">S-adenosyl-L-methionine</keyword>
<reference evidence="5" key="1">
    <citation type="submission" date="2021-12" db="EMBL/GenBank/DDBJ databases">
        <title>Convergent genome expansion in fungi linked to evolution of root-endophyte symbiosis.</title>
        <authorList>
            <consortium name="DOE Joint Genome Institute"/>
            <person name="Ke Y.-H."/>
            <person name="Bonito G."/>
            <person name="Liao H.-L."/>
            <person name="Looney B."/>
            <person name="Rojas-Flechas A."/>
            <person name="Nash J."/>
            <person name="Hameed K."/>
            <person name="Schadt C."/>
            <person name="Martin F."/>
            <person name="Crous P.W."/>
            <person name="Miettinen O."/>
            <person name="Magnuson J.K."/>
            <person name="Labbe J."/>
            <person name="Jacobson D."/>
            <person name="Doktycz M.J."/>
            <person name="Veneault-Fourrey C."/>
            <person name="Kuo A."/>
            <person name="Mondo S."/>
            <person name="Calhoun S."/>
            <person name="Riley R."/>
            <person name="Ohm R."/>
            <person name="LaButti K."/>
            <person name="Andreopoulos B."/>
            <person name="Pangilinan J."/>
            <person name="Nolan M."/>
            <person name="Tritt A."/>
            <person name="Clum A."/>
            <person name="Lipzen A."/>
            <person name="Daum C."/>
            <person name="Barry K."/>
            <person name="Grigoriev I.V."/>
            <person name="Vilgalys R."/>
        </authorList>
    </citation>
    <scope>NUCLEOTIDE SEQUENCE</scope>
    <source>
        <strain evidence="5">PMI_201</strain>
    </source>
</reference>
<keyword evidence="2" id="KW-0808">Transferase</keyword>
<name>A0AAD4L232_9EURO</name>
<sequence length="233" mass="25437">MGVTLPAKVDTYMNSHLMLKGTAPYDILQRIHDNSLERGLDDISVSPAQGKFLALQARLAQAENILEVGTLGAYSTVWFTAASPDTKITSIEIDPHTYSIAQENVSLTESSVSSRINLILGNAIEVLPGLLSEIQSSSRPHFDFIFIDADKQNNLAYFNYAARMAKPGALVIVDNVVRGGLVVDESACQNDGKVIGTRELIEAMKYNERVDDAVVIQTEGEKGYDGFLMVILK</sequence>
<evidence type="ECO:0000256" key="1">
    <source>
        <dbReference type="ARBA" id="ARBA00022603"/>
    </source>
</evidence>
<comment type="similarity">
    <text evidence="4">Belongs to the class I-like SAM-binding methyltransferase superfamily. Cation-dependent O-methyltransferase family.</text>
</comment>
<dbReference type="AlphaFoldDB" id="A0AAD4L232"/>
<dbReference type="PANTHER" id="PTHR10509">
    <property type="entry name" value="O-METHYLTRANSFERASE-RELATED"/>
    <property type="match status" value="1"/>
</dbReference>
<dbReference type="GO" id="GO:0008757">
    <property type="term" value="F:S-adenosylmethionine-dependent methyltransferase activity"/>
    <property type="evidence" value="ECO:0007669"/>
    <property type="project" value="TreeGrafter"/>
</dbReference>
<dbReference type="SUPFAM" id="SSF53335">
    <property type="entry name" value="S-adenosyl-L-methionine-dependent methyltransferases"/>
    <property type="match status" value="1"/>
</dbReference>
<dbReference type="GO" id="GO:0008171">
    <property type="term" value="F:O-methyltransferase activity"/>
    <property type="evidence" value="ECO:0007669"/>
    <property type="project" value="InterPro"/>
</dbReference>
<dbReference type="GeneID" id="70245562"/>
<dbReference type="EMBL" id="JAJTJA010000002">
    <property type="protein sequence ID" value="KAH8704130.1"/>
    <property type="molecule type" value="Genomic_DNA"/>
</dbReference>
<dbReference type="InterPro" id="IPR050362">
    <property type="entry name" value="Cation-dep_OMT"/>
</dbReference>